<organism evidence="2 3">
    <name type="scientific">Brachybacterium nesterenkovii</name>
    <dbReference type="NCBI Taxonomy" id="47847"/>
    <lineage>
        <taxon>Bacteria</taxon>
        <taxon>Bacillati</taxon>
        <taxon>Actinomycetota</taxon>
        <taxon>Actinomycetes</taxon>
        <taxon>Micrococcales</taxon>
        <taxon>Dermabacteraceae</taxon>
        <taxon>Brachybacterium</taxon>
    </lineage>
</organism>
<reference evidence="2 3" key="1">
    <citation type="submission" date="2017-02" db="EMBL/GenBank/DDBJ databases">
        <authorList>
            <person name="Peterson S.W."/>
        </authorList>
    </citation>
    <scope>NUCLEOTIDE SEQUENCE [LARGE SCALE GENOMIC DNA]</scope>
    <source>
        <strain evidence="2 3">CIP104813</strain>
    </source>
</reference>
<name>A0A1X6X4R5_9MICO</name>
<sequence length="188" mass="20467">MTERAGRVLRRLGAADADALLAILHAAYAADLELGVRFGASDATRDDVLAHLRGNLAHGLVDPAAPERILATISIRVPWGPNPGPLALPHLGWLAADPACPERGLGSEVLERIEDVLREQLRAPAVTLGTAREHPWLGDYYVRRGYERIGSRDLGLGHLTDYHLKPLDPAAFETWRAAHVSYLEGIAR</sequence>
<dbReference type="EMBL" id="FWFG01000094">
    <property type="protein sequence ID" value="SLM94060.1"/>
    <property type="molecule type" value="Genomic_DNA"/>
</dbReference>
<evidence type="ECO:0000313" key="2">
    <source>
        <dbReference type="EMBL" id="SLM94060.1"/>
    </source>
</evidence>
<dbReference type="RefSeq" id="WP_200810224.1">
    <property type="nucleotide sequence ID" value="NZ_FWFG01000094.1"/>
</dbReference>
<dbReference type="InterPro" id="IPR016181">
    <property type="entry name" value="Acyl_CoA_acyltransferase"/>
</dbReference>
<dbReference type="AlphaFoldDB" id="A0A1X6X4R5"/>
<keyword evidence="2" id="KW-0808">Transferase</keyword>
<dbReference type="GO" id="GO:0016747">
    <property type="term" value="F:acyltransferase activity, transferring groups other than amino-acyl groups"/>
    <property type="evidence" value="ECO:0007669"/>
    <property type="project" value="InterPro"/>
</dbReference>
<gene>
    <name evidence="2" type="ORF">FM110_10880</name>
</gene>
<dbReference type="PROSITE" id="PS51186">
    <property type="entry name" value="GNAT"/>
    <property type="match status" value="1"/>
</dbReference>
<dbReference type="Proteomes" id="UP000195981">
    <property type="component" value="Unassembled WGS sequence"/>
</dbReference>
<feature type="domain" description="N-acetyltransferase" evidence="1">
    <location>
        <begin position="7"/>
        <end position="168"/>
    </location>
</feature>
<accession>A0A1X6X4R5</accession>
<dbReference type="InterPro" id="IPR000182">
    <property type="entry name" value="GNAT_dom"/>
</dbReference>
<proteinExistence type="predicted"/>
<dbReference type="Pfam" id="PF00583">
    <property type="entry name" value="Acetyltransf_1"/>
    <property type="match status" value="1"/>
</dbReference>
<evidence type="ECO:0000313" key="3">
    <source>
        <dbReference type="Proteomes" id="UP000195981"/>
    </source>
</evidence>
<dbReference type="Gene3D" id="3.40.630.30">
    <property type="match status" value="1"/>
</dbReference>
<evidence type="ECO:0000259" key="1">
    <source>
        <dbReference type="PROSITE" id="PS51186"/>
    </source>
</evidence>
<protein>
    <submittedName>
        <fullName evidence="2">Acetyltransferase, GNAT family</fullName>
    </submittedName>
</protein>
<dbReference type="SUPFAM" id="SSF55729">
    <property type="entry name" value="Acyl-CoA N-acyltransferases (Nat)"/>
    <property type="match status" value="1"/>
</dbReference>
<keyword evidence="3" id="KW-1185">Reference proteome</keyword>